<dbReference type="Pfam" id="PF00756">
    <property type="entry name" value="Esterase"/>
    <property type="match status" value="1"/>
</dbReference>
<dbReference type="Pfam" id="PF22422">
    <property type="entry name" value="MGH1-like_GH"/>
    <property type="match status" value="1"/>
</dbReference>
<organism evidence="3 5">
    <name type="scientific">Duganella violaceipulchra</name>
    <dbReference type="NCBI Taxonomy" id="2849652"/>
    <lineage>
        <taxon>Bacteria</taxon>
        <taxon>Pseudomonadati</taxon>
        <taxon>Pseudomonadota</taxon>
        <taxon>Betaproteobacteria</taxon>
        <taxon>Burkholderiales</taxon>
        <taxon>Oxalobacteraceae</taxon>
        <taxon>Telluria group</taxon>
        <taxon>Duganella</taxon>
    </lineage>
</organism>
<protein>
    <submittedName>
        <fullName evidence="4">Alpha/beta superfamily hydrolase</fullName>
    </submittedName>
    <submittedName>
        <fullName evidence="3">Esterase</fullName>
    </submittedName>
</protein>
<gene>
    <name evidence="3" type="ORF">KVP70_28305</name>
    <name evidence="4" type="ORF">L1274_005916</name>
</gene>
<comment type="caution">
    <text evidence="3">The sequence shown here is derived from an EMBL/GenBank/DDBJ whole genome shotgun (WGS) entry which is preliminary data.</text>
</comment>
<dbReference type="GO" id="GO:0016787">
    <property type="term" value="F:hydrolase activity"/>
    <property type="evidence" value="ECO:0007669"/>
    <property type="project" value="UniProtKB-KW"/>
</dbReference>
<feature type="domain" description="Mannosylglycerate hydrolase MGH1-like glycoside hydrolase" evidence="2">
    <location>
        <begin position="131"/>
        <end position="428"/>
    </location>
</feature>
<evidence type="ECO:0000313" key="3">
    <source>
        <dbReference type="EMBL" id="MBV6324833.1"/>
    </source>
</evidence>
<dbReference type="Proteomes" id="UP001162889">
    <property type="component" value="Unassembled WGS sequence"/>
</dbReference>
<dbReference type="InterPro" id="IPR054491">
    <property type="entry name" value="MGH1-like_GH"/>
</dbReference>
<dbReference type="InterPro" id="IPR050583">
    <property type="entry name" value="Mycobacterial_A85_antigen"/>
</dbReference>
<dbReference type="InterPro" id="IPR000801">
    <property type="entry name" value="Esterase-like"/>
</dbReference>
<evidence type="ECO:0000313" key="5">
    <source>
        <dbReference type="Proteomes" id="UP001155901"/>
    </source>
</evidence>
<reference evidence="4" key="2">
    <citation type="submission" date="2022-03" db="EMBL/GenBank/DDBJ databases">
        <title>Genome Encyclopedia of Bacteria and Archaea VI: Functional Genomics of Type Strains.</title>
        <authorList>
            <person name="Whitman W."/>
        </authorList>
    </citation>
    <scope>NUCLEOTIDE SEQUENCE</scope>
    <source>
        <strain evidence="4">HSC-15S17</strain>
    </source>
</reference>
<keyword evidence="6" id="KW-1185">Reference proteome</keyword>
<dbReference type="Proteomes" id="UP001155901">
    <property type="component" value="Unassembled WGS sequence"/>
</dbReference>
<keyword evidence="4" id="KW-0378">Hydrolase</keyword>
<evidence type="ECO:0000313" key="4">
    <source>
        <dbReference type="EMBL" id="MCP2012157.1"/>
    </source>
</evidence>
<dbReference type="EMBL" id="JAHTGR010000021">
    <property type="protein sequence ID" value="MBV6324833.1"/>
    <property type="molecule type" value="Genomic_DNA"/>
</dbReference>
<reference evidence="3" key="1">
    <citation type="submission" date="2021-07" db="EMBL/GenBank/DDBJ databases">
        <title>Characterization of violacein-producing bacteria and related species.</title>
        <authorList>
            <person name="Wilson H.S."/>
            <person name="De Leon M.E."/>
        </authorList>
    </citation>
    <scope>NUCLEOTIDE SEQUENCE</scope>
    <source>
        <strain evidence="3">HSC-15S17</strain>
    </source>
</reference>
<name>A0AA41HJ75_9BURK</name>
<feature type="chain" id="PRO_5041306336" evidence="1">
    <location>
        <begin position="21"/>
        <end position="1113"/>
    </location>
</feature>
<evidence type="ECO:0000256" key="1">
    <source>
        <dbReference type="SAM" id="SignalP"/>
    </source>
</evidence>
<dbReference type="RefSeq" id="WP_217945736.1">
    <property type="nucleotide sequence ID" value="NZ_JAHTGR010000021.1"/>
</dbReference>
<feature type="signal peptide" evidence="1">
    <location>
        <begin position="1"/>
        <end position="20"/>
    </location>
</feature>
<dbReference type="EMBL" id="JALJZU010000015">
    <property type="protein sequence ID" value="MCP2012157.1"/>
    <property type="molecule type" value="Genomic_DNA"/>
</dbReference>
<evidence type="ECO:0000259" key="2">
    <source>
        <dbReference type="Pfam" id="PF22422"/>
    </source>
</evidence>
<dbReference type="PANTHER" id="PTHR48098">
    <property type="entry name" value="ENTEROCHELIN ESTERASE-RELATED"/>
    <property type="match status" value="1"/>
</dbReference>
<dbReference type="PANTHER" id="PTHR48098:SF6">
    <property type="entry name" value="FERRI-BACILLIBACTIN ESTERASE BESA"/>
    <property type="match status" value="1"/>
</dbReference>
<dbReference type="AlphaFoldDB" id="A0AA41HJ75"/>
<proteinExistence type="predicted"/>
<evidence type="ECO:0000313" key="6">
    <source>
        <dbReference type="Proteomes" id="UP001162889"/>
    </source>
</evidence>
<sequence length="1113" mass="119588">MSFARRRLGALSLLALPAMAAAATTLSTSYPTWNGKQETVRYTTPDASAALRSYTQSTTMRVRDGGRQEINYTEAQGQPSVRSGNLAFDALFTLAGLEMKQDSVGEIRDGGYNGGNAISCNCFETGELWHYVWTRDLSYAASLGLGMLDPRRVRNSLEFKLSGYRDGVRPGAHAAGSADGLQIIQDTGSGGSWPVSTDRVSWAFGAEEALKALAPDERKAFAATALRALSNTLENDRLAVYDAVDGLYNGEESFLDWREQSYAGWIAGDLASMATSKALSTNAGHYKALTLAAQLAKEQGNAALADKYAAWAADLKRAINQRLWQADAGMYSSLTAGHFDGAAMYKYDWLGQSLAIVTGIADRGQAESILAHYPHGPLGAPVIFPQQPGVAIYHNRAMWPFVTAFGLKAAALTGNVAVADAAYDTLMRGAALNLSNMENLEWLSGQPMLKDQQAQGDLSGPVVDSRRQLWSVGAYLGMVVGEVFGVRTTDDGIALRPFVTAKLRREAFAGSDAITLNHLALRGKRLQVRLSLPPAARGDGYYEVDAVTLNGKPAAAMLAWSELAADNVIELRLGKLVAGQQAKRSVSAQPLALDPAVYSPPEPRIVKLERGTYDFPTLHLEGAGMGVVYNIYRNGKLATQRVNAKTWADRRAPLLGKGENDNLCYSVEAMVSGSGNRSHHSAPVCLNSGLEIAAGDARVQSSVAAVDGRIAGWGAPSDTFAVQDIKVEREGSYALQLKYRNTAHQVNLGISGGVKWMTLKDGGGAIAAQGVVQLPHSPASAGPSWSTPLKAVLKAGSYRMELSDFYNMSYLKSNTSYADAGGVKGPSNRFDIHGVRIMPLARGAAAKPAADPAVAAIAPLPPAGTLRIVEQFASPQLGNQRSLRIYLPPGYDAHPQQRYPVLYMHDGQNLFDAATAAYGAAWEIGSTMDRLIADGVVAPAIVVGIDNTKDRIAEYTPCCDPQYGGGKLDAYMAFIVDTVKPWADAHLRTLPEREHTAIMGSSLGGIASVYIAQHRPQVFSRAAGVSSSFWWNQGEMIAKAPAHQPVKFYLDAGTDDDGLEHTLSMRDAMLAQGYRLNEDLLFYAADAAIHNERSWAARVQRPLAWLFPASRQQ</sequence>
<keyword evidence="1" id="KW-0732">Signal</keyword>
<accession>A0AA41HJ75</accession>